<protein>
    <submittedName>
        <fullName evidence="2">Uncharacterized protein</fullName>
    </submittedName>
</protein>
<accession>A0AAD4C259</accession>
<reference evidence="2" key="1">
    <citation type="submission" date="2019-10" db="EMBL/GenBank/DDBJ databases">
        <authorList>
            <consortium name="DOE Joint Genome Institute"/>
            <person name="Kuo A."/>
            <person name="Miyauchi S."/>
            <person name="Kiss E."/>
            <person name="Drula E."/>
            <person name="Kohler A."/>
            <person name="Sanchez-Garcia M."/>
            <person name="Andreopoulos B."/>
            <person name="Barry K.W."/>
            <person name="Bonito G."/>
            <person name="Buee M."/>
            <person name="Carver A."/>
            <person name="Chen C."/>
            <person name="Cichocki N."/>
            <person name="Clum A."/>
            <person name="Culley D."/>
            <person name="Crous P.W."/>
            <person name="Fauchery L."/>
            <person name="Girlanda M."/>
            <person name="Hayes R."/>
            <person name="Keri Z."/>
            <person name="LaButti K."/>
            <person name="Lipzen A."/>
            <person name="Lombard V."/>
            <person name="Magnuson J."/>
            <person name="Maillard F."/>
            <person name="Morin E."/>
            <person name="Murat C."/>
            <person name="Nolan M."/>
            <person name="Ohm R."/>
            <person name="Pangilinan J."/>
            <person name="Pereira M."/>
            <person name="Perotto S."/>
            <person name="Peter M."/>
            <person name="Riley R."/>
            <person name="Sitrit Y."/>
            <person name="Stielow B."/>
            <person name="Szollosi G."/>
            <person name="Zifcakova L."/>
            <person name="Stursova M."/>
            <person name="Spatafora J.W."/>
            <person name="Tedersoo L."/>
            <person name="Vaario L.-M."/>
            <person name="Yamada A."/>
            <person name="Yan M."/>
            <person name="Wang P."/>
            <person name="Xu J."/>
            <person name="Bruns T."/>
            <person name="Baldrian P."/>
            <person name="Vilgalys R."/>
            <person name="Henrissat B."/>
            <person name="Grigoriev I.V."/>
            <person name="Hibbett D."/>
            <person name="Nagy L.G."/>
            <person name="Martin F.M."/>
        </authorList>
    </citation>
    <scope>NUCLEOTIDE SEQUENCE</scope>
    <source>
        <strain evidence="2">BED1</strain>
    </source>
</reference>
<name>A0AAD4C259_BOLED</name>
<dbReference type="EMBL" id="WHUW01000005">
    <property type="protein sequence ID" value="KAF8446321.1"/>
    <property type="molecule type" value="Genomic_DNA"/>
</dbReference>
<dbReference type="Proteomes" id="UP001194468">
    <property type="component" value="Unassembled WGS sequence"/>
</dbReference>
<evidence type="ECO:0000313" key="2">
    <source>
        <dbReference type="EMBL" id="KAF8446321.1"/>
    </source>
</evidence>
<gene>
    <name evidence="2" type="ORF">L210DRAFT_3529627</name>
</gene>
<sequence>MASIQTNMNLNLNVSDGTNVSAATPTQTPTLSVPQQAFSNDSVPGLNGMQGLSRERAEGNDGPSIPVGEPTVKLSDEQDKILQIVKSGKNIFFTGAAGDTMFENRMRISAFTTIIYRYRKVRATPSHHLSSTFGVWS</sequence>
<comment type="caution">
    <text evidence="2">The sequence shown here is derived from an EMBL/GenBank/DDBJ whole genome shotgun (WGS) entry which is preliminary data.</text>
</comment>
<evidence type="ECO:0000313" key="3">
    <source>
        <dbReference type="Proteomes" id="UP001194468"/>
    </source>
</evidence>
<organism evidence="2 3">
    <name type="scientific">Boletus edulis BED1</name>
    <dbReference type="NCBI Taxonomy" id="1328754"/>
    <lineage>
        <taxon>Eukaryota</taxon>
        <taxon>Fungi</taxon>
        <taxon>Dikarya</taxon>
        <taxon>Basidiomycota</taxon>
        <taxon>Agaricomycotina</taxon>
        <taxon>Agaricomycetes</taxon>
        <taxon>Agaricomycetidae</taxon>
        <taxon>Boletales</taxon>
        <taxon>Boletineae</taxon>
        <taxon>Boletaceae</taxon>
        <taxon>Boletoideae</taxon>
        <taxon>Boletus</taxon>
    </lineage>
</organism>
<keyword evidence="3" id="KW-1185">Reference proteome</keyword>
<feature type="compositionally biased region" description="Polar residues" evidence="1">
    <location>
        <begin position="19"/>
        <end position="42"/>
    </location>
</feature>
<feature type="non-terminal residue" evidence="2">
    <location>
        <position position="137"/>
    </location>
</feature>
<dbReference type="AlphaFoldDB" id="A0AAD4C259"/>
<feature type="region of interest" description="Disordered" evidence="1">
    <location>
        <begin position="19"/>
        <end position="73"/>
    </location>
</feature>
<evidence type="ECO:0000256" key="1">
    <source>
        <dbReference type="SAM" id="MobiDB-lite"/>
    </source>
</evidence>
<reference evidence="2" key="2">
    <citation type="journal article" date="2020" name="Nat. Commun.">
        <title>Large-scale genome sequencing of mycorrhizal fungi provides insights into the early evolution of symbiotic traits.</title>
        <authorList>
            <person name="Miyauchi S."/>
            <person name="Kiss E."/>
            <person name="Kuo A."/>
            <person name="Drula E."/>
            <person name="Kohler A."/>
            <person name="Sanchez-Garcia M."/>
            <person name="Morin E."/>
            <person name="Andreopoulos B."/>
            <person name="Barry K.W."/>
            <person name="Bonito G."/>
            <person name="Buee M."/>
            <person name="Carver A."/>
            <person name="Chen C."/>
            <person name="Cichocki N."/>
            <person name="Clum A."/>
            <person name="Culley D."/>
            <person name="Crous P.W."/>
            <person name="Fauchery L."/>
            <person name="Girlanda M."/>
            <person name="Hayes R.D."/>
            <person name="Keri Z."/>
            <person name="LaButti K."/>
            <person name="Lipzen A."/>
            <person name="Lombard V."/>
            <person name="Magnuson J."/>
            <person name="Maillard F."/>
            <person name="Murat C."/>
            <person name="Nolan M."/>
            <person name="Ohm R.A."/>
            <person name="Pangilinan J."/>
            <person name="Pereira M.F."/>
            <person name="Perotto S."/>
            <person name="Peter M."/>
            <person name="Pfister S."/>
            <person name="Riley R."/>
            <person name="Sitrit Y."/>
            <person name="Stielow J.B."/>
            <person name="Szollosi G."/>
            <person name="Zifcakova L."/>
            <person name="Stursova M."/>
            <person name="Spatafora J.W."/>
            <person name="Tedersoo L."/>
            <person name="Vaario L.M."/>
            <person name="Yamada A."/>
            <person name="Yan M."/>
            <person name="Wang P."/>
            <person name="Xu J."/>
            <person name="Bruns T."/>
            <person name="Baldrian P."/>
            <person name="Vilgalys R."/>
            <person name="Dunand C."/>
            <person name="Henrissat B."/>
            <person name="Grigoriev I.V."/>
            <person name="Hibbett D."/>
            <person name="Nagy L.G."/>
            <person name="Martin F.M."/>
        </authorList>
    </citation>
    <scope>NUCLEOTIDE SEQUENCE</scope>
    <source>
        <strain evidence="2">BED1</strain>
    </source>
</reference>
<proteinExistence type="predicted"/>